<dbReference type="InterPro" id="IPR036890">
    <property type="entry name" value="HATPase_C_sf"/>
</dbReference>
<name>A0A3M8BYF7_9BACL</name>
<dbReference type="InterPro" id="IPR050398">
    <property type="entry name" value="HssS/ArlS-like"/>
</dbReference>
<keyword evidence="5" id="KW-0597">Phosphoprotein</keyword>
<evidence type="ECO:0000259" key="15">
    <source>
        <dbReference type="PROSITE" id="PS50109"/>
    </source>
</evidence>
<dbReference type="InterPro" id="IPR003661">
    <property type="entry name" value="HisK_dim/P_dom"/>
</dbReference>
<dbReference type="InterPro" id="IPR004358">
    <property type="entry name" value="Sig_transdc_His_kin-like_C"/>
</dbReference>
<evidence type="ECO:0000313" key="17">
    <source>
        <dbReference type="EMBL" id="RNB68472.1"/>
    </source>
</evidence>
<dbReference type="PROSITE" id="PS50885">
    <property type="entry name" value="HAMP"/>
    <property type="match status" value="1"/>
</dbReference>
<comment type="caution">
    <text evidence="17">The sequence shown here is derived from an EMBL/GenBank/DDBJ whole genome shotgun (WGS) entry which is preliminary data.</text>
</comment>
<proteinExistence type="predicted"/>
<dbReference type="GO" id="GO:0000155">
    <property type="term" value="F:phosphorelay sensor kinase activity"/>
    <property type="evidence" value="ECO:0007669"/>
    <property type="project" value="InterPro"/>
</dbReference>
<dbReference type="EMBL" id="RHHR01000044">
    <property type="protein sequence ID" value="RNB68472.1"/>
    <property type="molecule type" value="Genomic_DNA"/>
</dbReference>
<dbReference type="AlphaFoldDB" id="A0A3M8BYF7"/>
<evidence type="ECO:0000256" key="4">
    <source>
        <dbReference type="ARBA" id="ARBA00022475"/>
    </source>
</evidence>
<evidence type="ECO:0000256" key="3">
    <source>
        <dbReference type="ARBA" id="ARBA00012438"/>
    </source>
</evidence>
<dbReference type="Pfam" id="PF02518">
    <property type="entry name" value="HATPase_c"/>
    <property type="match status" value="1"/>
</dbReference>
<dbReference type="Gene3D" id="1.10.287.130">
    <property type="match status" value="1"/>
</dbReference>
<evidence type="ECO:0000256" key="8">
    <source>
        <dbReference type="ARBA" id="ARBA00022741"/>
    </source>
</evidence>
<keyword evidence="8" id="KW-0547">Nucleotide-binding</keyword>
<dbReference type="SUPFAM" id="SSF47384">
    <property type="entry name" value="Homodimeric domain of signal transducing histidine kinase"/>
    <property type="match status" value="1"/>
</dbReference>
<dbReference type="GO" id="GO:0005524">
    <property type="term" value="F:ATP binding"/>
    <property type="evidence" value="ECO:0007669"/>
    <property type="project" value="UniProtKB-KW"/>
</dbReference>
<accession>A0A3M8BYF7</accession>
<feature type="transmembrane region" description="Helical" evidence="14">
    <location>
        <begin position="20"/>
        <end position="38"/>
    </location>
</feature>
<gene>
    <name evidence="17" type="ORF">EDM52_20330</name>
</gene>
<evidence type="ECO:0000256" key="14">
    <source>
        <dbReference type="SAM" id="Phobius"/>
    </source>
</evidence>
<keyword evidence="9 17" id="KW-0418">Kinase</keyword>
<dbReference type="PROSITE" id="PS50109">
    <property type="entry name" value="HIS_KIN"/>
    <property type="match status" value="1"/>
</dbReference>
<evidence type="ECO:0000256" key="7">
    <source>
        <dbReference type="ARBA" id="ARBA00022692"/>
    </source>
</evidence>
<evidence type="ECO:0000256" key="12">
    <source>
        <dbReference type="ARBA" id="ARBA00023012"/>
    </source>
</evidence>
<evidence type="ECO:0000313" key="18">
    <source>
        <dbReference type="Proteomes" id="UP000282028"/>
    </source>
</evidence>
<keyword evidence="13 14" id="KW-0472">Membrane</keyword>
<evidence type="ECO:0000256" key="11">
    <source>
        <dbReference type="ARBA" id="ARBA00022989"/>
    </source>
</evidence>
<dbReference type="Gene3D" id="6.10.340.10">
    <property type="match status" value="1"/>
</dbReference>
<evidence type="ECO:0000259" key="16">
    <source>
        <dbReference type="PROSITE" id="PS50885"/>
    </source>
</evidence>
<keyword evidence="7 14" id="KW-0812">Transmembrane</keyword>
<dbReference type="InterPro" id="IPR003660">
    <property type="entry name" value="HAMP_dom"/>
</dbReference>
<dbReference type="SMART" id="SM00304">
    <property type="entry name" value="HAMP"/>
    <property type="match status" value="1"/>
</dbReference>
<evidence type="ECO:0000256" key="2">
    <source>
        <dbReference type="ARBA" id="ARBA00004651"/>
    </source>
</evidence>
<keyword evidence="6" id="KW-0808">Transferase</keyword>
<keyword evidence="10" id="KW-0067">ATP-binding</keyword>
<keyword evidence="18" id="KW-1185">Reference proteome</keyword>
<evidence type="ECO:0000256" key="6">
    <source>
        <dbReference type="ARBA" id="ARBA00022679"/>
    </source>
</evidence>
<dbReference type="CDD" id="cd00075">
    <property type="entry name" value="HATPase"/>
    <property type="match status" value="1"/>
</dbReference>
<dbReference type="GO" id="GO:0005886">
    <property type="term" value="C:plasma membrane"/>
    <property type="evidence" value="ECO:0007669"/>
    <property type="project" value="UniProtKB-SubCell"/>
</dbReference>
<dbReference type="Proteomes" id="UP000282028">
    <property type="component" value="Unassembled WGS sequence"/>
</dbReference>
<dbReference type="OrthoDB" id="9813151at2"/>
<sequence length="472" mass="53789">MYLQSNKPISLLRYWTTRYLLTLCVGLLIIGIVSSIWIKDAATEKQLDVTRLFAEEVADRVVDDEGKLYVGETLHQILESRRRFMGVDRNLLLFIKDEHDQIIYKKSGLPSSFEEDLDRVLEIAEKADKVKSRHGDTLFVVKKDLDNDLQKLGTIILLFPETDIRVNKEQLQYLVIMLGSLGVLGWAVIYFHSKKLSKPIEDVVEAAKQIVEGNYDVTITKNIKEREIHELVHTFKEMADRLRQLERTRTELLAGVTHELKTPVTSISGLIQAINDKVVSGDEEREFLEICLNETKRLEKMVEDLLDFNSFAVGEITVQPEAQNLNKLIHEIASQWQIGQDVETITLTTRMPDQEWTILVDPGRVQQILINLLNNARQAVTDDGVIELHLYEKESELRIDVTDNGKGIREEEQSLVFERFFRGSNKKEKVRGLGLGLSFSRMMARALGGDLILTKSDANGSTFTLILPKISG</sequence>
<comment type="catalytic activity">
    <reaction evidence="1">
        <text>ATP + protein L-histidine = ADP + protein N-phospho-L-histidine.</text>
        <dbReference type="EC" id="2.7.13.3"/>
    </reaction>
</comment>
<evidence type="ECO:0000256" key="5">
    <source>
        <dbReference type="ARBA" id="ARBA00022553"/>
    </source>
</evidence>
<dbReference type="Pfam" id="PF00672">
    <property type="entry name" value="HAMP"/>
    <property type="match status" value="1"/>
</dbReference>
<dbReference type="InterPro" id="IPR003594">
    <property type="entry name" value="HATPase_dom"/>
</dbReference>
<dbReference type="PANTHER" id="PTHR45528:SF1">
    <property type="entry name" value="SENSOR HISTIDINE KINASE CPXA"/>
    <property type="match status" value="1"/>
</dbReference>
<evidence type="ECO:0000256" key="9">
    <source>
        <dbReference type="ARBA" id="ARBA00022777"/>
    </source>
</evidence>
<organism evidence="17 18">
    <name type="scientific">Brevibacillus invocatus</name>
    <dbReference type="NCBI Taxonomy" id="173959"/>
    <lineage>
        <taxon>Bacteria</taxon>
        <taxon>Bacillati</taxon>
        <taxon>Bacillota</taxon>
        <taxon>Bacilli</taxon>
        <taxon>Bacillales</taxon>
        <taxon>Paenibacillaceae</taxon>
        <taxon>Brevibacillus</taxon>
    </lineage>
</organism>
<dbReference type="Pfam" id="PF00512">
    <property type="entry name" value="HisKA"/>
    <property type="match status" value="1"/>
</dbReference>
<reference evidence="17 18" key="1">
    <citation type="submission" date="2018-10" db="EMBL/GenBank/DDBJ databases">
        <title>Phylogenomics of Brevibacillus.</title>
        <authorList>
            <person name="Dunlap C."/>
        </authorList>
    </citation>
    <scope>NUCLEOTIDE SEQUENCE [LARGE SCALE GENOMIC DNA]</scope>
    <source>
        <strain evidence="17 18">JCM 12215</strain>
    </source>
</reference>
<keyword evidence="11 14" id="KW-1133">Transmembrane helix</keyword>
<keyword evidence="4" id="KW-1003">Cell membrane</keyword>
<keyword evidence="12" id="KW-0902">Two-component regulatory system</keyword>
<dbReference type="SUPFAM" id="SSF158472">
    <property type="entry name" value="HAMP domain-like"/>
    <property type="match status" value="1"/>
</dbReference>
<dbReference type="SMART" id="SM00388">
    <property type="entry name" value="HisKA"/>
    <property type="match status" value="1"/>
</dbReference>
<dbReference type="RefSeq" id="WP_122910772.1">
    <property type="nucleotide sequence ID" value="NZ_CBCSBE010000014.1"/>
</dbReference>
<dbReference type="Gene3D" id="3.30.565.10">
    <property type="entry name" value="Histidine kinase-like ATPase, C-terminal domain"/>
    <property type="match status" value="1"/>
</dbReference>
<dbReference type="PRINTS" id="PR00344">
    <property type="entry name" value="BCTRLSENSOR"/>
</dbReference>
<feature type="domain" description="Histidine kinase" evidence="15">
    <location>
        <begin position="255"/>
        <end position="471"/>
    </location>
</feature>
<dbReference type="CDD" id="cd00082">
    <property type="entry name" value="HisKA"/>
    <property type="match status" value="1"/>
</dbReference>
<dbReference type="FunFam" id="1.10.287.130:FF:000001">
    <property type="entry name" value="Two-component sensor histidine kinase"/>
    <property type="match status" value="1"/>
</dbReference>
<evidence type="ECO:0000256" key="10">
    <source>
        <dbReference type="ARBA" id="ARBA00022840"/>
    </source>
</evidence>
<feature type="transmembrane region" description="Helical" evidence="14">
    <location>
        <begin position="173"/>
        <end position="191"/>
    </location>
</feature>
<dbReference type="SUPFAM" id="SSF55874">
    <property type="entry name" value="ATPase domain of HSP90 chaperone/DNA topoisomerase II/histidine kinase"/>
    <property type="match status" value="1"/>
</dbReference>
<dbReference type="PANTHER" id="PTHR45528">
    <property type="entry name" value="SENSOR HISTIDINE KINASE CPXA"/>
    <property type="match status" value="1"/>
</dbReference>
<comment type="subcellular location">
    <subcellularLocation>
        <location evidence="2">Cell membrane</location>
        <topology evidence="2">Multi-pass membrane protein</topology>
    </subcellularLocation>
</comment>
<dbReference type="InterPro" id="IPR036097">
    <property type="entry name" value="HisK_dim/P_sf"/>
</dbReference>
<evidence type="ECO:0000256" key="1">
    <source>
        <dbReference type="ARBA" id="ARBA00000085"/>
    </source>
</evidence>
<protein>
    <recommendedName>
        <fullName evidence="3">histidine kinase</fullName>
        <ecNumber evidence="3">2.7.13.3</ecNumber>
    </recommendedName>
</protein>
<dbReference type="EC" id="2.7.13.3" evidence="3"/>
<evidence type="ECO:0000256" key="13">
    <source>
        <dbReference type="ARBA" id="ARBA00023136"/>
    </source>
</evidence>
<dbReference type="CDD" id="cd06225">
    <property type="entry name" value="HAMP"/>
    <property type="match status" value="1"/>
</dbReference>
<dbReference type="InterPro" id="IPR005467">
    <property type="entry name" value="His_kinase_dom"/>
</dbReference>
<dbReference type="SMART" id="SM00387">
    <property type="entry name" value="HATPase_c"/>
    <property type="match status" value="1"/>
</dbReference>
<feature type="domain" description="HAMP" evidence="16">
    <location>
        <begin position="194"/>
        <end position="247"/>
    </location>
</feature>